<dbReference type="GO" id="GO:0003676">
    <property type="term" value="F:nucleic acid binding"/>
    <property type="evidence" value="ECO:0007669"/>
    <property type="project" value="InterPro"/>
</dbReference>
<evidence type="ECO:0000313" key="1">
    <source>
        <dbReference type="EMBL" id="ACZ07691.1"/>
    </source>
</evidence>
<dbReference type="Gene3D" id="3.40.50.150">
    <property type="entry name" value="Vaccinia Virus protein VP39"/>
    <property type="match status" value="1"/>
</dbReference>
<organism evidence="1 2">
    <name type="scientific">Sebaldella termitidis (strain ATCC 33386 / NCTC 11300)</name>
    <dbReference type="NCBI Taxonomy" id="526218"/>
    <lineage>
        <taxon>Bacteria</taxon>
        <taxon>Fusobacteriati</taxon>
        <taxon>Fusobacteriota</taxon>
        <taxon>Fusobacteriia</taxon>
        <taxon>Fusobacteriales</taxon>
        <taxon>Leptotrichiaceae</taxon>
        <taxon>Sebaldella</taxon>
    </lineage>
</organism>
<dbReference type="GO" id="GO:0008168">
    <property type="term" value="F:methyltransferase activity"/>
    <property type="evidence" value="ECO:0007669"/>
    <property type="project" value="InterPro"/>
</dbReference>
<reference evidence="1 2" key="2">
    <citation type="journal article" date="2010" name="Stand. Genomic Sci.">
        <title>Complete genome sequence of Sebaldella termitidis type strain (NCTC 11300).</title>
        <authorList>
            <person name="Harmon-Smith M."/>
            <person name="Celia L."/>
            <person name="Chertkov O."/>
            <person name="Lapidus A."/>
            <person name="Copeland A."/>
            <person name="Glavina Del Rio T."/>
            <person name="Nolan M."/>
            <person name="Lucas S."/>
            <person name="Tice H."/>
            <person name="Cheng J.F."/>
            <person name="Han C."/>
            <person name="Detter J.C."/>
            <person name="Bruce D."/>
            <person name="Goodwin L."/>
            <person name="Pitluck S."/>
            <person name="Pati A."/>
            <person name="Liolios K."/>
            <person name="Ivanova N."/>
            <person name="Mavromatis K."/>
            <person name="Mikhailova N."/>
            <person name="Chen A."/>
            <person name="Palaniappan K."/>
            <person name="Land M."/>
            <person name="Hauser L."/>
            <person name="Chang Y.J."/>
            <person name="Jeffries C.D."/>
            <person name="Brettin T."/>
            <person name="Goker M."/>
            <person name="Beck B."/>
            <person name="Bristow J."/>
            <person name="Eisen J.A."/>
            <person name="Markowitz V."/>
            <person name="Hugenholtz P."/>
            <person name="Kyrpides N.C."/>
            <person name="Klenk H.P."/>
            <person name="Chen F."/>
        </authorList>
    </citation>
    <scope>NUCLEOTIDE SEQUENCE [LARGE SCALE GENOMIC DNA]</scope>
    <source>
        <strain evidence="2">ATCC 33386 / NCTC 11300</strain>
    </source>
</reference>
<dbReference type="PRINTS" id="PR00507">
    <property type="entry name" value="N12N6MTFRASE"/>
</dbReference>
<dbReference type="Proteomes" id="UP000000845">
    <property type="component" value="Chromosome"/>
</dbReference>
<dbReference type="PROSITE" id="PS00092">
    <property type="entry name" value="N6_MTASE"/>
    <property type="match status" value="1"/>
</dbReference>
<dbReference type="AlphaFoldDB" id="D1AR03"/>
<dbReference type="GO" id="GO:0032259">
    <property type="term" value="P:methylation"/>
    <property type="evidence" value="ECO:0007669"/>
    <property type="project" value="InterPro"/>
</dbReference>
<gene>
    <name evidence="1" type="ordered locus">Sterm_0819</name>
</gene>
<dbReference type="InterPro" id="IPR029063">
    <property type="entry name" value="SAM-dependent_MTases_sf"/>
</dbReference>
<dbReference type="KEGG" id="str:Sterm_0819"/>
<keyword evidence="2" id="KW-1185">Reference proteome</keyword>
<name>D1AR03_SEBTE</name>
<dbReference type="HOGENOM" id="CLU_1187930_0_0_0"/>
<reference evidence="2" key="1">
    <citation type="submission" date="2009-09" db="EMBL/GenBank/DDBJ databases">
        <title>The complete chromosome of Sebaldella termitidis ATCC 33386.</title>
        <authorList>
            <consortium name="US DOE Joint Genome Institute (JGI-PGF)"/>
            <person name="Lucas S."/>
            <person name="Copeland A."/>
            <person name="Lapidus A."/>
            <person name="Glavina del Rio T."/>
            <person name="Dalin E."/>
            <person name="Tice H."/>
            <person name="Bruce D."/>
            <person name="Goodwin L."/>
            <person name="Pitluck S."/>
            <person name="Kyrpides N."/>
            <person name="Mavromatis K."/>
            <person name="Ivanova N."/>
            <person name="Mikhailova N."/>
            <person name="Sims D."/>
            <person name="Meincke L."/>
            <person name="Brettin T."/>
            <person name="Detter J.C."/>
            <person name="Han C."/>
            <person name="Larimer F."/>
            <person name="Land M."/>
            <person name="Hauser L."/>
            <person name="Markowitz V."/>
            <person name="Cheng J.F."/>
            <person name="Hugenholtz P."/>
            <person name="Woyke T."/>
            <person name="Wu D."/>
            <person name="Eisen J.A."/>
        </authorList>
    </citation>
    <scope>NUCLEOTIDE SEQUENCE [LARGE SCALE GENOMIC DNA]</scope>
    <source>
        <strain evidence="2">ATCC 33386 / NCTC 11300</strain>
    </source>
</reference>
<dbReference type="EMBL" id="CP001739">
    <property type="protein sequence ID" value="ACZ07691.1"/>
    <property type="molecule type" value="Genomic_DNA"/>
</dbReference>
<evidence type="ECO:0000313" key="2">
    <source>
        <dbReference type="Proteomes" id="UP000000845"/>
    </source>
</evidence>
<sequence length="239" mass="28533">MFEKIKKKYALNNSYFKLRNPQFPQTPEECFEYLKEHNELPFRYEGYENSENEYEGDWWLYDCYVEYQKRAGVYNSQFFTPRKTAERMGELAERFFEGTKVLDACCGFGSLTKALMYNKNFEVRGLEIDAGLIQLYDEWTEGVAERNLFQDYKEKEKNIISNPPYEIPVLTEFLEWLYETLTDDGTAILLIPKGFIDKERPKKLVQILEKFQVVDREDMQEEFARTKIKAEIVVLRKNI</sequence>
<dbReference type="SUPFAM" id="SSF53335">
    <property type="entry name" value="S-adenosyl-L-methionine-dependent methyltransferases"/>
    <property type="match status" value="1"/>
</dbReference>
<dbReference type="eggNOG" id="COG0827">
    <property type="taxonomic scope" value="Bacteria"/>
</dbReference>
<dbReference type="STRING" id="526218.Sterm_0819"/>
<proteinExistence type="predicted"/>
<dbReference type="CDD" id="cd02440">
    <property type="entry name" value="AdoMet_MTases"/>
    <property type="match status" value="1"/>
</dbReference>
<protein>
    <submittedName>
        <fullName evidence="1">Uncharacterized protein</fullName>
    </submittedName>
</protein>
<dbReference type="InterPro" id="IPR002052">
    <property type="entry name" value="DNA_methylase_N6_adenine_CS"/>
</dbReference>
<accession>D1AR03</accession>
<dbReference type="RefSeq" id="WP_012860287.1">
    <property type="nucleotide sequence ID" value="NC_013517.1"/>
</dbReference>